<dbReference type="AlphaFoldDB" id="A0A9P6U614"/>
<evidence type="ECO:0000256" key="3">
    <source>
        <dbReference type="ARBA" id="ARBA00020726"/>
    </source>
</evidence>
<keyword evidence="10" id="KW-0653">Protein transport</keyword>
<feature type="compositionally biased region" description="Polar residues" evidence="11">
    <location>
        <begin position="52"/>
        <end position="67"/>
    </location>
</feature>
<dbReference type="Gene3D" id="3.10.450.320">
    <property type="entry name" value="Mitochondrial import inner membrane translocase subunit Tim21"/>
    <property type="match status" value="1"/>
</dbReference>
<evidence type="ECO:0000313" key="13">
    <source>
        <dbReference type="Proteomes" id="UP000726737"/>
    </source>
</evidence>
<keyword evidence="4" id="KW-0812">Transmembrane</keyword>
<proteinExistence type="inferred from homology"/>
<dbReference type="InterPro" id="IPR013261">
    <property type="entry name" value="Tim21"/>
</dbReference>
<dbReference type="FunFam" id="3.10.450.320:FF:000002">
    <property type="entry name" value="Mitochondrial import inner membrane translocase subunit tim21"/>
    <property type="match status" value="1"/>
</dbReference>
<gene>
    <name evidence="12" type="ORF">BG011_001693</name>
</gene>
<comment type="caution">
    <text evidence="12">The sequence shown here is derived from an EMBL/GenBank/DDBJ whole genome shotgun (WGS) entry which is preliminary data.</text>
</comment>
<evidence type="ECO:0000256" key="1">
    <source>
        <dbReference type="ARBA" id="ARBA00004434"/>
    </source>
</evidence>
<comment type="subunit">
    <text evidence="10">Component of the TIM23 complex.</text>
</comment>
<evidence type="ECO:0000256" key="6">
    <source>
        <dbReference type="ARBA" id="ARBA00022946"/>
    </source>
</evidence>
<reference evidence="12" key="1">
    <citation type="journal article" date="2020" name="Fungal Divers.">
        <title>Resolving the Mortierellaceae phylogeny through synthesis of multi-gene phylogenetics and phylogenomics.</title>
        <authorList>
            <person name="Vandepol N."/>
            <person name="Liber J."/>
            <person name="Desiro A."/>
            <person name="Na H."/>
            <person name="Kennedy M."/>
            <person name="Barry K."/>
            <person name="Grigoriev I.V."/>
            <person name="Miller A.N."/>
            <person name="O'Donnell K."/>
            <person name="Stajich J.E."/>
            <person name="Bonito G."/>
        </authorList>
    </citation>
    <scope>NUCLEOTIDE SEQUENCE</scope>
    <source>
        <strain evidence="12">KOD948</strain>
    </source>
</reference>
<evidence type="ECO:0000256" key="8">
    <source>
        <dbReference type="ARBA" id="ARBA00023128"/>
    </source>
</evidence>
<sequence>MGFIHQASLRTLASSSRTGFASRSILTQCIHQSQQQSRTALRTNWRQSVRNMATEQPKGNSNNTQRPLGSALAQHTERKQWKDLTTPEKVATATKATTNYTVIGAGVVLVGAIGYAIISELFGSNSDTRIFGESLEMVRNNDKLQDIIGTPIKGYGEPSSSRRRRNRRIQSQVVLDGDGKEHLLMRFYVEGPDNEGTAHLEMVKDQRNNWEYKYLFVDIPGGVRPAQRVFVEYNKNAGQPAIEYK</sequence>
<evidence type="ECO:0000256" key="4">
    <source>
        <dbReference type="ARBA" id="ARBA00022692"/>
    </source>
</evidence>
<name>A0A9P6U614_9FUNG</name>
<evidence type="ECO:0000256" key="10">
    <source>
        <dbReference type="RuleBase" id="RU367142"/>
    </source>
</evidence>
<dbReference type="GO" id="GO:0005744">
    <property type="term" value="C:TIM23 mitochondrial import inner membrane translocase complex"/>
    <property type="evidence" value="ECO:0007669"/>
    <property type="project" value="UniProtKB-UniRule"/>
</dbReference>
<evidence type="ECO:0000256" key="11">
    <source>
        <dbReference type="SAM" id="MobiDB-lite"/>
    </source>
</evidence>
<keyword evidence="7" id="KW-1133">Transmembrane helix</keyword>
<keyword evidence="10" id="KW-0811">Translocation</keyword>
<keyword evidence="8 10" id="KW-0496">Mitochondrion</keyword>
<dbReference type="OrthoDB" id="436405at2759"/>
<dbReference type="EMBL" id="JAAAJA010000147">
    <property type="protein sequence ID" value="KAG0260686.1"/>
    <property type="molecule type" value="Genomic_DNA"/>
</dbReference>
<keyword evidence="5 10" id="KW-0999">Mitochondrion inner membrane</keyword>
<dbReference type="PANTHER" id="PTHR13032:SF6">
    <property type="entry name" value="MITOCHONDRIAL IMPORT INNER MEMBRANE TRANSLOCASE SUBUNIT TIM21"/>
    <property type="match status" value="1"/>
</dbReference>
<organism evidence="12 13">
    <name type="scientific">Mortierella polycephala</name>
    <dbReference type="NCBI Taxonomy" id="41804"/>
    <lineage>
        <taxon>Eukaryota</taxon>
        <taxon>Fungi</taxon>
        <taxon>Fungi incertae sedis</taxon>
        <taxon>Mucoromycota</taxon>
        <taxon>Mortierellomycotina</taxon>
        <taxon>Mortierellomycetes</taxon>
        <taxon>Mortierellales</taxon>
        <taxon>Mortierellaceae</taxon>
        <taxon>Mortierella</taxon>
    </lineage>
</organism>
<dbReference type="Proteomes" id="UP000726737">
    <property type="component" value="Unassembled WGS sequence"/>
</dbReference>
<dbReference type="Pfam" id="PF08294">
    <property type="entry name" value="TIM21"/>
    <property type="match status" value="1"/>
</dbReference>
<keyword evidence="9" id="KW-0472">Membrane</keyword>
<keyword evidence="13" id="KW-1185">Reference proteome</keyword>
<comment type="subcellular location">
    <subcellularLocation>
        <location evidence="1 10">Mitochondrion inner membrane</location>
        <topology evidence="1 10">Single-pass membrane protein</topology>
    </subcellularLocation>
</comment>
<evidence type="ECO:0000256" key="9">
    <source>
        <dbReference type="ARBA" id="ARBA00023136"/>
    </source>
</evidence>
<accession>A0A9P6U614</accession>
<dbReference type="PANTHER" id="PTHR13032">
    <property type="entry name" value="MITOCHONDRIAL IMPORT INNER MEMBRANE TRANSLOCASE SUBUNIT TIM21"/>
    <property type="match status" value="1"/>
</dbReference>
<evidence type="ECO:0000256" key="2">
    <source>
        <dbReference type="ARBA" id="ARBA00010867"/>
    </source>
</evidence>
<evidence type="ECO:0000313" key="12">
    <source>
        <dbReference type="EMBL" id="KAG0260686.1"/>
    </source>
</evidence>
<feature type="region of interest" description="Disordered" evidence="11">
    <location>
        <begin position="52"/>
        <end position="85"/>
    </location>
</feature>
<evidence type="ECO:0000256" key="7">
    <source>
        <dbReference type="ARBA" id="ARBA00022989"/>
    </source>
</evidence>
<dbReference type="GO" id="GO:0030150">
    <property type="term" value="P:protein import into mitochondrial matrix"/>
    <property type="evidence" value="ECO:0007669"/>
    <property type="project" value="UniProtKB-UniRule"/>
</dbReference>
<dbReference type="InterPro" id="IPR038552">
    <property type="entry name" value="Tim21_IMS_sf"/>
</dbReference>
<feature type="compositionally biased region" description="Basic and acidic residues" evidence="11">
    <location>
        <begin position="75"/>
        <end position="85"/>
    </location>
</feature>
<evidence type="ECO:0000256" key="5">
    <source>
        <dbReference type="ARBA" id="ARBA00022792"/>
    </source>
</evidence>
<protein>
    <recommendedName>
        <fullName evidence="3 10">Mitochondrial import inner membrane translocase subunit Tim21</fullName>
    </recommendedName>
</protein>
<comment type="function">
    <text evidence="10">Essential component of the TIM23 complex, a complex that mediates the translocation of transit peptide-containing proteins across the mitochondrial inner membrane.</text>
</comment>
<keyword evidence="10" id="KW-0813">Transport</keyword>
<comment type="similarity">
    <text evidence="2 10">Belongs to the TIM21 family.</text>
</comment>
<keyword evidence="6" id="KW-0809">Transit peptide</keyword>